<feature type="chain" id="PRO_5047016584" evidence="1">
    <location>
        <begin position="21"/>
        <end position="197"/>
    </location>
</feature>
<dbReference type="Gene3D" id="3.40.50.10610">
    <property type="entry name" value="ABC-type transport auxiliary lipoprotein component"/>
    <property type="match status" value="1"/>
</dbReference>
<name>A0ABS7EFR3_9GAMM</name>
<proteinExistence type="predicted"/>
<sequence length="197" mass="22150">MRVLVSLFLLLQLVACSSTSAPTRYYLLNPAPAETPNLTVELELMVGPVQVADHLQRRGIVDRRSDHQLHYSATELWASALPQQIPAVLRHSLHQQLPNANLSSFSRSLPKPDSSSHQLMLEILQFDGERGAEIQLVAQWQIYHRPTHQVLAQGGFEQQTSTNDSSYQSLVEGHNRLLSELTRQLVTELVKVTEAQE</sequence>
<dbReference type="InterPro" id="IPR005586">
    <property type="entry name" value="ABC_trans_aux"/>
</dbReference>
<evidence type="ECO:0000259" key="2">
    <source>
        <dbReference type="Pfam" id="PF03886"/>
    </source>
</evidence>
<dbReference type="RefSeq" id="WP_220103863.1">
    <property type="nucleotide sequence ID" value="NZ_JAHZSS010000009.1"/>
</dbReference>
<evidence type="ECO:0000313" key="4">
    <source>
        <dbReference type="Proteomes" id="UP001166251"/>
    </source>
</evidence>
<gene>
    <name evidence="3" type="ORF">K0504_09025</name>
</gene>
<keyword evidence="1" id="KW-0732">Signal</keyword>
<dbReference type="Proteomes" id="UP001166251">
    <property type="component" value="Unassembled WGS sequence"/>
</dbReference>
<keyword evidence="4" id="KW-1185">Reference proteome</keyword>
<feature type="signal peptide" evidence="1">
    <location>
        <begin position="1"/>
        <end position="20"/>
    </location>
</feature>
<dbReference type="EMBL" id="JAHZSS010000009">
    <property type="protein sequence ID" value="MBW8191176.1"/>
    <property type="molecule type" value="Genomic_DNA"/>
</dbReference>
<organism evidence="3 4">
    <name type="scientific">Neiella holothuriorum</name>
    <dbReference type="NCBI Taxonomy" id="2870530"/>
    <lineage>
        <taxon>Bacteria</taxon>
        <taxon>Pseudomonadati</taxon>
        <taxon>Pseudomonadota</taxon>
        <taxon>Gammaproteobacteria</taxon>
        <taxon>Alteromonadales</taxon>
        <taxon>Echinimonadaceae</taxon>
        <taxon>Neiella</taxon>
    </lineage>
</organism>
<accession>A0ABS7EFR3</accession>
<dbReference type="SUPFAM" id="SSF159594">
    <property type="entry name" value="XCC0632-like"/>
    <property type="match status" value="1"/>
</dbReference>
<dbReference type="Pfam" id="PF03886">
    <property type="entry name" value="ABC_trans_aux"/>
    <property type="match status" value="1"/>
</dbReference>
<protein>
    <submittedName>
        <fullName evidence="3">PqiC family protein</fullName>
    </submittedName>
</protein>
<evidence type="ECO:0000256" key="1">
    <source>
        <dbReference type="SAM" id="SignalP"/>
    </source>
</evidence>
<reference evidence="3" key="1">
    <citation type="submission" date="2021-07" db="EMBL/GenBank/DDBJ databases">
        <title>Neiella marina sp. nov., isolated from the intestinal content of sea cucumber Apostichopus japonicus.</title>
        <authorList>
            <person name="Bai X."/>
        </authorList>
    </citation>
    <scope>NUCLEOTIDE SEQUENCE</scope>
    <source>
        <strain evidence="3">126</strain>
    </source>
</reference>
<evidence type="ECO:0000313" key="3">
    <source>
        <dbReference type="EMBL" id="MBW8191176.1"/>
    </source>
</evidence>
<comment type="caution">
    <text evidence="3">The sequence shown here is derived from an EMBL/GenBank/DDBJ whole genome shotgun (WGS) entry which is preliminary data.</text>
</comment>
<feature type="domain" description="ABC-type transport auxiliary lipoprotein component" evidence="2">
    <location>
        <begin position="26"/>
        <end position="185"/>
    </location>
</feature>